<dbReference type="NCBIfam" id="TIGR01420">
    <property type="entry name" value="pilT_fam"/>
    <property type="match status" value="1"/>
</dbReference>
<feature type="region of interest" description="Disordered" evidence="2">
    <location>
        <begin position="154"/>
        <end position="194"/>
    </location>
</feature>
<dbReference type="RefSeq" id="WP_047857587.1">
    <property type="nucleotide sequence ID" value="NZ_CP011509.1"/>
</dbReference>
<dbReference type="Gene3D" id="3.40.50.300">
    <property type="entry name" value="P-loop containing nucleotide triphosphate hydrolases"/>
    <property type="match status" value="1"/>
</dbReference>
<dbReference type="EMBL" id="QUMU01000019">
    <property type="protein sequence ID" value="REG22656.1"/>
    <property type="molecule type" value="Genomic_DNA"/>
</dbReference>
<organism evidence="4 6">
    <name type="scientific">Archangium gephyra</name>
    <dbReference type="NCBI Taxonomy" id="48"/>
    <lineage>
        <taxon>Bacteria</taxon>
        <taxon>Pseudomonadati</taxon>
        <taxon>Myxococcota</taxon>
        <taxon>Myxococcia</taxon>
        <taxon>Myxococcales</taxon>
        <taxon>Cystobacterineae</taxon>
        <taxon>Archangiaceae</taxon>
        <taxon>Archangium</taxon>
    </lineage>
</organism>
<evidence type="ECO:0000313" key="7">
    <source>
        <dbReference type="Proteomes" id="UP000256345"/>
    </source>
</evidence>
<evidence type="ECO:0000313" key="4">
    <source>
        <dbReference type="EMBL" id="AKJ03562.1"/>
    </source>
</evidence>
<dbReference type="AlphaFoldDB" id="A0AAC8Q9I2"/>
<dbReference type="InterPro" id="IPR001482">
    <property type="entry name" value="T2SS/T4SS_dom"/>
</dbReference>
<dbReference type="InterPro" id="IPR003593">
    <property type="entry name" value="AAA+_ATPase"/>
</dbReference>
<dbReference type="PANTHER" id="PTHR30486">
    <property type="entry name" value="TWITCHING MOTILITY PROTEIN PILT"/>
    <property type="match status" value="1"/>
</dbReference>
<comment type="similarity">
    <text evidence="1">Belongs to the GSP E family.</text>
</comment>
<evidence type="ECO:0000259" key="3">
    <source>
        <dbReference type="PROSITE" id="PS00662"/>
    </source>
</evidence>
<gene>
    <name evidence="4" type="ORF">AA314_05188</name>
    <name evidence="5" type="ORF">ATI61_119188</name>
</gene>
<dbReference type="InterPro" id="IPR050921">
    <property type="entry name" value="T4SS_GSP_E_ATPase"/>
</dbReference>
<evidence type="ECO:0000313" key="5">
    <source>
        <dbReference type="EMBL" id="REG22656.1"/>
    </source>
</evidence>
<sequence>MARFDAFIEKLYKEAGVAIMLETGSGINLRTAAGNVPMVKAGLNSQQIIGALSEILPADMRGSFPTEGVSTFNYAAPAGAVQVKVQNVAGHLKVALVPQKAAPAANVVAVPLPAPAAAGLDLPPASEDDKLELASPADMMDLAARGAGGAFTAGPGAAPARAPTAPAAGPRAVPTAAPAAAKAPTPAPAAPAPAAEVKSSIQVIPVDDGPDSDAAQALRALLDRMLDKKASDLHLSSQVVPMLRIDGDMVAQEDYRPLSNDRLKAMLWTIAPEKNKKQWEETRDTDFAHETERARFRVNVFEDRKGIGSVMRQIPTKIMSAEDMGLSKHILDLCYLSKGLVLVTGPTGSGKSTTLAAMIDYINRNREDHIITIEDPIEFVHPNKKCLVNQREVHVHTHGFKNALRAALREDPDIVLVGEMRDLETIAIAIETAETGHLVFGTLHTNTAPSTVDRIIDQFPADRQEQIRMMLSESLKGVISQMLVKKIGGGRVPAQEVLLCTSSVANLIREGKTFQIPSIMQTSRGIGMQTLNDALLDLVKKKLCEPNDAYIKAIAKNEFKQMLERSGFKIDLPTS</sequence>
<dbReference type="Gene3D" id="3.30.450.90">
    <property type="match status" value="1"/>
</dbReference>
<evidence type="ECO:0000313" key="6">
    <source>
        <dbReference type="Proteomes" id="UP000035579"/>
    </source>
</evidence>
<reference evidence="4 6" key="1">
    <citation type="submission" date="2015-05" db="EMBL/GenBank/DDBJ databases">
        <title>Genome assembly of Archangium gephyra DSM 2261.</title>
        <authorList>
            <person name="Sharma G."/>
            <person name="Subramanian S."/>
        </authorList>
    </citation>
    <scope>NUCLEOTIDE SEQUENCE [LARGE SCALE GENOMIC DNA]</scope>
    <source>
        <strain evidence="4 6">DSM 2261</strain>
    </source>
</reference>
<dbReference type="Proteomes" id="UP000035579">
    <property type="component" value="Chromosome"/>
</dbReference>
<dbReference type="Pfam" id="PF00437">
    <property type="entry name" value="T2SSE"/>
    <property type="match status" value="1"/>
</dbReference>
<evidence type="ECO:0000256" key="2">
    <source>
        <dbReference type="SAM" id="MobiDB-lite"/>
    </source>
</evidence>
<dbReference type="InterPro" id="IPR006321">
    <property type="entry name" value="PilT/PilU"/>
</dbReference>
<dbReference type="PROSITE" id="PS00662">
    <property type="entry name" value="T2SP_E"/>
    <property type="match status" value="1"/>
</dbReference>
<evidence type="ECO:0000256" key="1">
    <source>
        <dbReference type="ARBA" id="ARBA00006611"/>
    </source>
</evidence>
<dbReference type="Proteomes" id="UP000256345">
    <property type="component" value="Unassembled WGS sequence"/>
</dbReference>
<dbReference type="SMART" id="SM00382">
    <property type="entry name" value="AAA"/>
    <property type="match status" value="1"/>
</dbReference>
<proteinExistence type="inferred from homology"/>
<protein>
    <submittedName>
        <fullName evidence="4">Twitching motility protein PilT</fullName>
    </submittedName>
</protein>
<dbReference type="KEGG" id="age:AA314_05188"/>
<dbReference type="GO" id="GO:0005524">
    <property type="term" value="F:ATP binding"/>
    <property type="evidence" value="ECO:0007669"/>
    <property type="project" value="InterPro"/>
</dbReference>
<dbReference type="InterPro" id="IPR027417">
    <property type="entry name" value="P-loop_NTPase"/>
</dbReference>
<accession>A0AAC8Q9I2</accession>
<name>A0AAC8Q9I2_9BACT</name>
<keyword evidence="7" id="KW-1185">Reference proteome</keyword>
<feature type="compositionally biased region" description="Low complexity" evidence="2">
    <location>
        <begin position="154"/>
        <end position="184"/>
    </location>
</feature>
<feature type="domain" description="Bacterial type II secretion system protein E" evidence="3">
    <location>
        <begin position="408"/>
        <end position="422"/>
    </location>
</feature>
<dbReference type="PANTHER" id="PTHR30486:SF6">
    <property type="entry name" value="TYPE IV PILUS RETRACTATION ATPASE PILT"/>
    <property type="match status" value="1"/>
</dbReference>
<reference evidence="5 7" key="2">
    <citation type="submission" date="2018-08" db="EMBL/GenBank/DDBJ databases">
        <title>Genomic Encyclopedia of Archaeal and Bacterial Type Strains, Phase II (KMG-II): from individual species to whole genera.</title>
        <authorList>
            <person name="Goeker M."/>
        </authorList>
    </citation>
    <scope>NUCLEOTIDE SEQUENCE [LARGE SCALE GENOMIC DNA]</scope>
    <source>
        <strain evidence="5 7">DSM 2261</strain>
    </source>
</reference>
<dbReference type="CDD" id="cd01131">
    <property type="entry name" value="PilT"/>
    <property type="match status" value="1"/>
</dbReference>
<dbReference type="GO" id="GO:0016887">
    <property type="term" value="F:ATP hydrolysis activity"/>
    <property type="evidence" value="ECO:0007669"/>
    <property type="project" value="InterPro"/>
</dbReference>
<dbReference type="SUPFAM" id="SSF52540">
    <property type="entry name" value="P-loop containing nucleoside triphosphate hydrolases"/>
    <property type="match status" value="1"/>
</dbReference>
<dbReference type="EMBL" id="CP011509">
    <property type="protein sequence ID" value="AKJ03562.1"/>
    <property type="molecule type" value="Genomic_DNA"/>
</dbReference>